<dbReference type="Gene3D" id="2.40.70.10">
    <property type="entry name" value="Acid Proteases"/>
    <property type="match status" value="1"/>
</dbReference>
<feature type="compositionally biased region" description="Low complexity" evidence="1">
    <location>
        <begin position="23"/>
        <end position="32"/>
    </location>
</feature>
<comment type="caution">
    <text evidence="3">The sequence shown here is derived from an EMBL/GenBank/DDBJ whole genome shotgun (WGS) entry which is preliminary data.</text>
</comment>
<evidence type="ECO:0000313" key="3">
    <source>
        <dbReference type="EMBL" id="CAG8845940.1"/>
    </source>
</evidence>
<reference evidence="3 4" key="1">
    <citation type="submission" date="2021-06" db="EMBL/GenBank/DDBJ databases">
        <authorList>
            <person name="Kallberg Y."/>
            <person name="Tangrot J."/>
            <person name="Rosling A."/>
        </authorList>
    </citation>
    <scope>NUCLEOTIDE SEQUENCE [LARGE SCALE GENOMIC DNA]</scope>
    <source>
        <strain evidence="3 4">120-4 pot B 10/14</strain>
    </source>
</reference>
<evidence type="ECO:0000259" key="2">
    <source>
        <dbReference type="PROSITE" id="PS51767"/>
    </source>
</evidence>
<feature type="compositionally biased region" description="Basic and acidic residues" evidence="1">
    <location>
        <begin position="12"/>
        <end position="22"/>
    </location>
</feature>
<feature type="domain" description="Peptidase A1" evidence="2">
    <location>
        <begin position="65"/>
        <end position="179"/>
    </location>
</feature>
<protein>
    <submittedName>
        <fullName evidence="3">17869_t:CDS:1</fullName>
    </submittedName>
</protein>
<dbReference type="Proteomes" id="UP000789901">
    <property type="component" value="Unassembled WGS sequence"/>
</dbReference>
<gene>
    <name evidence="3" type="ORF">GMARGA_LOCUS37912</name>
</gene>
<keyword evidence="4" id="KW-1185">Reference proteome</keyword>
<dbReference type="SUPFAM" id="SSF50630">
    <property type="entry name" value="Acid proteases"/>
    <property type="match status" value="1"/>
</dbReference>
<feature type="non-terminal residue" evidence="3">
    <location>
        <position position="1"/>
    </location>
</feature>
<organism evidence="3 4">
    <name type="scientific">Gigaspora margarita</name>
    <dbReference type="NCBI Taxonomy" id="4874"/>
    <lineage>
        <taxon>Eukaryota</taxon>
        <taxon>Fungi</taxon>
        <taxon>Fungi incertae sedis</taxon>
        <taxon>Mucoromycota</taxon>
        <taxon>Glomeromycotina</taxon>
        <taxon>Glomeromycetes</taxon>
        <taxon>Diversisporales</taxon>
        <taxon>Gigasporaceae</taxon>
        <taxon>Gigaspora</taxon>
    </lineage>
</organism>
<proteinExistence type="predicted"/>
<sequence length="179" mass="20208">IDDIGQNWKRDDIGQNWKRDDTPTTMPTTTPTIKPAIRPRASFNITSITTPLIINVSYIQIVRQWYCQIQFGTPPQAMNIMINSTANLLWAVSELCMSPFGNACNVRPTNFFNTSLSNVTSDYTEFTMGYIDGTVLTNIWAYDTITINNQIFEQLQFGLPKDINGTKNVVIPDYIAGQI</sequence>
<evidence type="ECO:0000256" key="1">
    <source>
        <dbReference type="SAM" id="MobiDB-lite"/>
    </source>
</evidence>
<name>A0ABN7X1S5_GIGMA</name>
<dbReference type="InterPro" id="IPR021109">
    <property type="entry name" value="Peptidase_aspartic_dom_sf"/>
</dbReference>
<feature type="non-terminal residue" evidence="3">
    <location>
        <position position="179"/>
    </location>
</feature>
<dbReference type="Pfam" id="PF00026">
    <property type="entry name" value="Asp"/>
    <property type="match status" value="1"/>
</dbReference>
<feature type="region of interest" description="Disordered" evidence="1">
    <location>
        <begin position="12"/>
        <end position="33"/>
    </location>
</feature>
<dbReference type="PROSITE" id="PS51767">
    <property type="entry name" value="PEPTIDASE_A1"/>
    <property type="match status" value="1"/>
</dbReference>
<accession>A0ABN7X1S5</accession>
<evidence type="ECO:0000313" key="4">
    <source>
        <dbReference type="Proteomes" id="UP000789901"/>
    </source>
</evidence>
<dbReference type="InterPro" id="IPR033121">
    <property type="entry name" value="PEPTIDASE_A1"/>
</dbReference>
<dbReference type="EMBL" id="CAJVQB010081500">
    <property type="protein sequence ID" value="CAG8845940.1"/>
    <property type="molecule type" value="Genomic_DNA"/>
</dbReference>